<sequence>MEKETRSAIILLCALLIVLTAPCLGSHEYPKICNYFTGYTDLEYCEMLSRWDVVVLTCNVQDVRPGMVDSLRALNPDITLLTYYPVAIIWGDYPIHGRIAEGLGDKVEDCDWWLYDNRGNRIVNSDNAWFVNISTKCPKDANGQTSYEWMAQYLADEIIASGMWDGVLIDGFFERAHWINNIEQWFEELPAGIDANLDGVADPAESLNVWWGDGIEAFLSHLRGEIGDAPILVGNGKNTSMAGYLNGGIRENFPFMHGGWEPNMFADYGYLSLCRDYLQDPMNLTLMLCHWMDEEAGMYGPTRTAAYERFLRYTLASSLLGDGYYVLHARKSQLWWEDLYELNMGTPLTDAYPDSIWNDMYGDYSIVWRRDFSNGVVYCNPYEQYLTLEDGTWLGPEDGRIKSFTPPSGTTVEIIEGDSQREFDQTDGTIAYSAMLANSADEATYSYVWANLMDGADTLVASAGMEYLLGAGDSCAVDRSLRIRGTIPCGTYCLEVLVGTEAGAVVDRDTILVERTINFRKVQRQDGDLSPEQDNLLVFPQPMIGPDAMMKLEVKGTSSSSRSLTVRLYDVRGRLVRTIIEDEPDEDSGLEIGMRTEGGGSLVPGVYFVAVETGDQVLRKKVVLLHN</sequence>
<comment type="caution">
    <text evidence="1">The sequence shown here is derived from an EMBL/GenBank/DDBJ whole genome shotgun (WGS) entry which is preliminary data.</text>
</comment>
<dbReference type="InterPro" id="IPR026444">
    <property type="entry name" value="Secre_tail"/>
</dbReference>
<dbReference type="InterPro" id="IPR029455">
    <property type="entry name" value="GHL15"/>
</dbReference>
<name>A0ABV6YN10_UNCEI</name>
<keyword evidence="1" id="KW-0378">Hydrolase</keyword>
<gene>
    <name evidence="1" type="ORF">ACFL2Z_00930</name>
</gene>
<dbReference type="NCBIfam" id="TIGR04183">
    <property type="entry name" value="Por_Secre_tail"/>
    <property type="match status" value="1"/>
</dbReference>
<proteinExistence type="predicted"/>
<reference evidence="1 2" key="1">
    <citation type="submission" date="2024-09" db="EMBL/GenBank/DDBJ databases">
        <authorList>
            <person name="D'Angelo T."/>
        </authorList>
    </citation>
    <scope>NUCLEOTIDE SEQUENCE [LARGE SCALE GENOMIC DNA]</scope>
    <source>
        <strain evidence="1">SAG AM-311-F02</strain>
    </source>
</reference>
<evidence type="ECO:0000313" key="1">
    <source>
        <dbReference type="EMBL" id="MFC1799464.1"/>
    </source>
</evidence>
<dbReference type="EMBL" id="JBHPEI010000007">
    <property type="protein sequence ID" value="MFC1799464.1"/>
    <property type="molecule type" value="Genomic_DNA"/>
</dbReference>
<evidence type="ECO:0000313" key="2">
    <source>
        <dbReference type="Proteomes" id="UP001594288"/>
    </source>
</evidence>
<keyword evidence="2" id="KW-1185">Reference proteome</keyword>
<dbReference type="GO" id="GO:0016787">
    <property type="term" value="F:hydrolase activity"/>
    <property type="evidence" value="ECO:0007669"/>
    <property type="project" value="UniProtKB-KW"/>
</dbReference>
<dbReference type="Pfam" id="PF14885">
    <property type="entry name" value="GHL15"/>
    <property type="match status" value="1"/>
</dbReference>
<dbReference type="Proteomes" id="UP001594288">
    <property type="component" value="Unassembled WGS sequence"/>
</dbReference>
<organism evidence="1 2">
    <name type="scientific">Eiseniibacteriota bacterium</name>
    <dbReference type="NCBI Taxonomy" id="2212470"/>
    <lineage>
        <taxon>Bacteria</taxon>
        <taxon>Candidatus Eiseniibacteriota</taxon>
    </lineage>
</organism>
<accession>A0ABV6YN10</accession>
<protein>
    <submittedName>
        <fullName evidence="1">Glycoside hydrolase</fullName>
    </submittedName>
</protein>